<evidence type="ECO:0000256" key="2">
    <source>
        <dbReference type="ARBA" id="ARBA00005862"/>
    </source>
</evidence>
<feature type="non-terminal residue" evidence="7">
    <location>
        <position position="1"/>
    </location>
</feature>
<reference evidence="7" key="1">
    <citation type="submission" date="2022-07" db="EMBL/GenBank/DDBJ databases">
        <title>Genome analysis of Parmales, a sister group of diatoms, reveals the evolutionary specialization of diatoms from phago-mixotrophs to photoautotrophs.</title>
        <authorList>
            <person name="Ban H."/>
            <person name="Sato S."/>
            <person name="Yoshikawa S."/>
            <person name="Kazumasa Y."/>
            <person name="Nakamura Y."/>
            <person name="Ichinomiya M."/>
            <person name="Saitoh K."/>
            <person name="Sato N."/>
            <person name="Blanc-Mathieu R."/>
            <person name="Endo H."/>
            <person name="Kuwata A."/>
            <person name="Ogata H."/>
        </authorList>
    </citation>
    <scope>NUCLEOTIDE SEQUENCE</scope>
</reference>
<dbReference type="CDD" id="cd12240">
    <property type="entry name" value="RRM_NCBP2"/>
    <property type="match status" value="1"/>
</dbReference>
<dbReference type="EMBL" id="BRXZ01001458">
    <property type="protein sequence ID" value="GMH71716.1"/>
    <property type="molecule type" value="Genomic_DNA"/>
</dbReference>
<dbReference type="GO" id="GO:0003677">
    <property type="term" value="F:DNA binding"/>
    <property type="evidence" value="ECO:0007669"/>
    <property type="project" value="TreeGrafter"/>
</dbReference>
<keyword evidence="8" id="KW-1185">Reference proteome</keyword>
<dbReference type="GO" id="GO:0032922">
    <property type="term" value="P:circadian regulation of gene expression"/>
    <property type="evidence" value="ECO:0007669"/>
    <property type="project" value="TreeGrafter"/>
</dbReference>
<evidence type="ECO:0000256" key="3">
    <source>
        <dbReference type="ARBA" id="ARBA00022630"/>
    </source>
</evidence>
<dbReference type="GO" id="GO:0003904">
    <property type="term" value="F:deoxyribodipyrimidine photo-lyase activity"/>
    <property type="evidence" value="ECO:0007669"/>
    <property type="project" value="TreeGrafter"/>
</dbReference>
<dbReference type="Pfam" id="PF00076">
    <property type="entry name" value="RRM_1"/>
    <property type="match status" value="1"/>
</dbReference>
<dbReference type="InterPro" id="IPR012677">
    <property type="entry name" value="Nucleotide-bd_a/b_plait_sf"/>
</dbReference>
<dbReference type="PANTHER" id="PTHR11455">
    <property type="entry name" value="CRYPTOCHROME"/>
    <property type="match status" value="1"/>
</dbReference>
<comment type="caution">
    <text evidence="7">The sequence shown here is derived from an EMBL/GenBank/DDBJ whole genome shotgun (WGS) entry which is preliminary data.</text>
</comment>
<dbReference type="InterPro" id="IPR005101">
    <property type="entry name" value="Cryptochr/Photolyase_FAD-bd"/>
</dbReference>
<dbReference type="AlphaFoldDB" id="A0A9W7AJH4"/>
<dbReference type="Gene3D" id="1.10.579.10">
    <property type="entry name" value="DNA Cyclobutane Dipyrimidine Photolyase, subunit A, domain 3"/>
    <property type="match status" value="1"/>
</dbReference>
<comment type="cofactor">
    <cofactor evidence="1">
        <name>FAD</name>
        <dbReference type="ChEBI" id="CHEBI:57692"/>
    </cofactor>
</comment>
<dbReference type="InterPro" id="IPR036134">
    <property type="entry name" value="Crypto/Photolyase_FAD-like_sf"/>
</dbReference>
<protein>
    <recommendedName>
        <fullName evidence="6">RRM domain-containing protein</fullName>
    </recommendedName>
</protein>
<dbReference type="PROSITE" id="PS50102">
    <property type="entry name" value="RRM"/>
    <property type="match status" value="1"/>
</dbReference>
<dbReference type="Proteomes" id="UP001165082">
    <property type="component" value="Unassembled WGS sequence"/>
</dbReference>
<evidence type="ECO:0000256" key="1">
    <source>
        <dbReference type="ARBA" id="ARBA00001974"/>
    </source>
</evidence>
<organism evidence="7 8">
    <name type="scientific">Triparma retinervis</name>
    <dbReference type="NCBI Taxonomy" id="2557542"/>
    <lineage>
        <taxon>Eukaryota</taxon>
        <taxon>Sar</taxon>
        <taxon>Stramenopiles</taxon>
        <taxon>Ochrophyta</taxon>
        <taxon>Bolidophyceae</taxon>
        <taxon>Parmales</taxon>
        <taxon>Triparmaceae</taxon>
        <taxon>Triparma</taxon>
    </lineage>
</organism>
<keyword evidence="5" id="KW-0694">RNA-binding</keyword>
<dbReference type="SMART" id="SM00360">
    <property type="entry name" value="RRM"/>
    <property type="match status" value="1"/>
</dbReference>
<dbReference type="OrthoDB" id="201398at2759"/>
<accession>A0A9W7AJH4</accession>
<name>A0A9W7AJH4_9STRA</name>
<dbReference type="GO" id="GO:0071949">
    <property type="term" value="F:FAD binding"/>
    <property type="evidence" value="ECO:0007669"/>
    <property type="project" value="TreeGrafter"/>
</dbReference>
<dbReference type="GO" id="GO:0005737">
    <property type="term" value="C:cytoplasm"/>
    <property type="evidence" value="ECO:0007669"/>
    <property type="project" value="TreeGrafter"/>
</dbReference>
<feature type="domain" description="RRM" evidence="6">
    <location>
        <begin position="154"/>
        <end position="233"/>
    </location>
</feature>
<proteinExistence type="inferred from homology"/>
<dbReference type="GO" id="GO:0003723">
    <property type="term" value="F:RNA binding"/>
    <property type="evidence" value="ECO:0007669"/>
    <property type="project" value="UniProtKB-UniRule"/>
</dbReference>
<dbReference type="SUPFAM" id="SSF54928">
    <property type="entry name" value="RNA-binding domain, RBD"/>
    <property type="match status" value="1"/>
</dbReference>
<keyword evidence="3" id="KW-0285">Flavoprotein</keyword>
<dbReference type="InterPro" id="IPR035979">
    <property type="entry name" value="RBD_domain_sf"/>
</dbReference>
<evidence type="ECO:0000256" key="5">
    <source>
        <dbReference type="PROSITE-ProRule" id="PRU00176"/>
    </source>
</evidence>
<evidence type="ECO:0000313" key="7">
    <source>
        <dbReference type="EMBL" id="GMH71716.1"/>
    </source>
</evidence>
<dbReference type="InterPro" id="IPR000504">
    <property type="entry name" value="RRM_dom"/>
</dbReference>
<evidence type="ECO:0000313" key="8">
    <source>
        <dbReference type="Proteomes" id="UP001165082"/>
    </source>
</evidence>
<gene>
    <name evidence="7" type="ORF">TrRE_jg1287</name>
</gene>
<feature type="non-terminal residue" evidence="7">
    <location>
        <position position="239"/>
    </location>
</feature>
<dbReference type="SUPFAM" id="SSF48173">
    <property type="entry name" value="Cryptochrome/photolyase FAD-binding domain"/>
    <property type="match status" value="1"/>
</dbReference>
<dbReference type="GO" id="GO:0005634">
    <property type="term" value="C:nucleus"/>
    <property type="evidence" value="ECO:0007669"/>
    <property type="project" value="TreeGrafter"/>
</dbReference>
<dbReference type="PANTHER" id="PTHR11455:SF9">
    <property type="entry name" value="CRYPTOCHROME CIRCADIAN CLOCK 5 ISOFORM X1"/>
    <property type="match status" value="1"/>
</dbReference>
<keyword evidence="4" id="KW-0274">FAD</keyword>
<evidence type="ECO:0000256" key="4">
    <source>
        <dbReference type="ARBA" id="ARBA00022827"/>
    </source>
</evidence>
<sequence>SHTHQCHSINNFNWQWLSCTAHFYQYFRCYSPISFGKKTDPNGDYIRKWVPALKKYPKKYIYEPWTAPRNVQVECGCVVGEDYPERIVENHTETSKGNMGRMAEATPFFSIPTTAPPPMKALTELLSQGTSNVYWDRKTFASIEDQLAASTKSATVYVGNLGFEVSEDLLHAHFAQAGSIKRVIMGINKNTKQPCGFCFVEYDDVESSRDAVTLLNASKMGDGRVVRVELDPGFRPGRQ</sequence>
<dbReference type="Gene3D" id="3.30.70.330">
    <property type="match status" value="1"/>
</dbReference>
<dbReference type="Pfam" id="PF03441">
    <property type="entry name" value="FAD_binding_7"/>
    <property type="match status" value="1"/>
</dbReference>
<dbReference type="InterPro" id="IPR002081">
    <property type="entry name" value="Cryptochrome/DNA_photolyase_1"/>
</dbReference>
<evidence type="ECO:0000259" key="6">
    <source>
        <dbReference type="PROSITE" id="PS50102"/>
    </source>
</evidence>
<dbReference type="GO" id="GO:0043153">
    <property type="term" value="P:entrainment of circadian clock by photoperiod"/>
    <property type="evidence" value="ECO:0007669"/>
    <property type="project" value="TreeGrafter"/>
</dbReference>
<dbReference type="InterPro" id="IPR034148">
    <property type="entry name" value="NCBP2_RRM"/>
</dbReference>
<comment type="similarity">
    <text evidence="2">Belongs to the DNA photolyase class-1 family.</text>
</comment>